<comment type="caution">
    <text evidence="1">The sequence shown here is derived from an EMBL/GenBank/DDBJ whole genome shotgun (WGS) entry which is preliminary data.</text>
</comment>
<proteinExistence type="predicted"/>
<evidence type="ECO:0000313" key="2">
    <source>
        <dbReference type="Proteomes" id="UP001600039"/>
    </source>
</evidence>
<evidence type="ECO:0000313" key="1">
    <source>
        <dbReference type="EMBL" id="MFE3847605.1"/>
    </source>
</evidence>
<keyword evidence="2" id="KW-1185">Reference proteome</keyword>
<accession>A0ABW6HKQ1</accession>
<name>A0ABW6HKQ1_9FLAO</name>
<dbReference type="Gene3D" id="3.90.1720.10">
    <property type="entry name" value="endopeptidase domain like (from Nostoc punctiforme)"/>
    <property type="match status" value="1"/>
</dbReference>
<dbReference type="EMBL" id="JBHZQA010000003">
    <property type="protein sequence ID" value="MFE3847605.1"/>
    <property type="molecule type" value="Genomic_DNA"/>
</dbReference>
<reference evidence="1 2" key="1">
    <citation type="submission" date="2024-06" db="EMBL/GenBank/DDBJ databases">
        <title>Flavobacterium spp. isolated from glacier.</title>
        <authorList>
            <person name="Han D."/>
        </authorList>
    </citation>
    <scope>NUCLEOTIDE SEQUENCE [LARGE SCALE GENOMIC DNA]</scope>
    <source>
        <strain evidence="1 2">LB3P45</strain>
    </source>
</reference>
<gene>
    <name evidence="1" type="ORF">ACFX5D_06460</name>
</gene>
<protein>
    <recommendedName>
        <fullName evidence="3">NlpC/P60 domain-containing protein</fullName>
    </recommendedName>
</protein>
<dbReference type="SUPFAM" id="SSF54001">
    <property type="entry name" value="Cysteine proteinases"/>
    <property type="match status" value="1"/>
</dbReference>
<dbReference type="Proteomes" id="UP001600039">
    <property type="component" value="Unassembled WGS sequence"/>
</dbReference>
<dbReference type="RefSeq" id="WP_379857412.1">
    <property type="nucleotide sequence ID" value="NZ_JBHZQA010000003.1"/>
</dbReference>
<dbReference type="InterPro" id="IPR038765">
    <property type="entry name" value="Papain-like_cys_pep_sf"/>
</dbReference>
<sequence length="84" mass="9518">MPRSYSEFKNFGKEMPIDSVKIGDVLLFLCLTRNVIGHIVIFTNPNGMGNDFIHSCADCEIKVIVTSLKKPGYTRRFVKAIRIL</sequence>
<evidence type="ECO:0008006" key="3">
    <source>
        <dbReference type="Google" id="ProtNLM"/>
    </source>
</evidence>
<organism evidence="1 2">
    <name type="scientific">Flavobacterium fructosi</name>
    <dbReference type="NCBI Taxonomy" id="3230416"/>
    <lineage>
        <taxon>Bacteria</taxon>
        <taxon>Pseudomonadati</taxon>
        <taxon>Bacteroidota</taxon>
        <taxon>Flavobacteriia</taxon>
        <taxon>Flavobacteriales</taxon>
        <taxon>Flavobacteriaceae</taxon>
        <taxon>Flavobacterium</taxon>
    </lineage>
</organism>